<protein>
    <submittedName>
        <fullName evidence="2">Uncharacterized protein</fullName>
    </submittedName>
</protein>
<dbReference type="EMBL" id="AMCI01001014">
    <property type="protein sequence ID" value="EJX06938.1"/>
    <property type="molecule type" value="Genomic_DNA"/>
</dbReference>
<organism evidence="2">
    <name type="scientific">gut metagenome</name>
    <dbReference type="NCBI Taxonomy" id="749906"/>
    <lineage>
        <taxon>unclassified sequences</taxon>
        <taxon>metagenomes</taxon>
        <taxon>organismal metagenomes</taxon>
    </lineage>
</organism>
<evidence type="ECO:0000256" key="1">
    <source>
        <dbReference type="SAM" id="MobiDB-lite"/>
    </source>
</evidence>
<feature type="region of interest" description="Disordered" evidence="1">
    <location>
        <begin position="1"/>
        <end position="23"/>
    </location>
</feature>
<comment type="caution">
    <text evidence="2">The sequence shown here is derived from an EMBL/GenBank/DDBJ whole genome shotgun (WGS) entry which is preliminary data.</text>
</comment>
<sequence>MNTAYTYKHQEGVSQQSDTPSCDRVRTALQGKAMSKMMNYSAVNTCLP</sequence>
<reference evidence="2" key="1">
    <citation type="journal article" date="2012" name="PLoS ONE">
        <title>Gene sets for utilization of primary and secondary nutrition supplies in the distal gut of endangered iberian lynx.</title>
        <authorList>
            <person name="Alcaide M."/>
            <person name="Messina E."/>
            <person name="Richter M."/>
            <person name="Bargiela R."/>
            <person name="Peplies J."/>
            <person name="Huws S.A."/>
            <person name="Newbold C.J."/>
            <person name="Golyshin P.N."/>
            <person name="Simon M.A."/>
            <person name="Lopez G."/>
            <person name="Yakimov M.M."/>
            <person name="Ferrer M."/>
        </authorList>
    </citation>
    <scope>NUCLEOTIDE SEQUENCE</scope>
</reference>
<name>J9GVJ9_9ZZZZ</name>
<evidence type="ECO:0000313" key="2">
    <source>
        <dbReference type="EMBL" id="EJX06938.1"/>
    </source>
</evidence>
<gene>
    <name evidence="2" type="ORF">EVA_04953</name>
</gene>
<accession>J9GVJ9</accession>
<dbReference type="AlphaFoldDB" id="J9GVJ9"/>
<proteinExistence type="predicted"/>